<dbReference type="PROSITE" id="PS51190">
    <property type="entry name" value="FATC"/>
    <property type="match status" value="1"/>
</dbReference>
<keyword evidence="5" id="KW-0808">Transferase</keyword>
<dbReference type="InterPro" id="IPR018936">
    <property type="entry name" value="PI3/4_kinase_CS"/>
</dbReference>
<dbReference type="EC" id="2.7.11.1" evidence="3"/>
<dbReference type="Pfam" id="PF02259">
    <property type="entry name" value="FAT"/>
    <property type="match status" value="1"/>
</dbReference>
<evidence type="ECO:0000256" key="1">
    <source>
        <dbReference type="ARBA" id="ARBA00004123"/>
    </source>
</evidence>
<dbReference type="InterPro" id="IPR003152">
    <property type="entry name" value="FATC_dom"/>
</dbReference>
<dbReference type="Pfam" id="PF00454">
    <property type="entry name" value="PI3_PI4_kinase"/>
    <property type="match status" value="1"/>
</dbReference>
<evidence type="ECO:0000256" key="2">
    <source>
        <dbReference type="ARBA" id="ARBA00010769"/>
    </source>
</evidence>
<keyword evidence="11" id="KW-0539">Nucleus</keyword>
<dbReference type="InterPro" id="IPR036940">
    <property type="entry name" value="PI3/4_kinase_cat_sf"/>
</dbReference>
<dbReference type="GO" id="GO:0005524">
    <property type="term" value="F:ATP binding"/>
    <property type="evidence" value="ECO:0007669"/>
    <property type="project" value="UniProtKB-KW"/>
</dbReference>
<evidence type="ECO:0000256" key="7">
    <source>
        <dbReference type="ARBA" id="ARBA00022763"/>
    </source>
</evidence>
<name>H2ZM58_CIOSA</name>
<dbReference type="InterPro" id="IPR014009">
    <property type="entry name" value="PIK_FAT"/>
</dbReference>
<comment type="subcellular location">
    <subcellularLocation>
        <location evidence="1">Nucleus</location>
    </subcellularLocation>
</comment>
<evidence type="ECO:0000256" key="10">
    <source>
        <dbReference type="ARBA" id="ARBA00023204"/>
    </source>
</evidence>
<sequence length="946" mass="107797">AGAVAVRGVEATPEIQLTLLESTGALQDAAACYERIIQRSPGLLPYQEGYIKCLIDLGQLSTAANYIDGTLASNPQWEEALKASRIEACWRLGQWESLDDHVTSVSMTTRDPMTTWSAGIGRLLLAIRAKEWNNVTSLLDGLYENQTAPLSAASMGNGSYQRGYAYILRLHMLADMERVTELVKQEEITSQVVEDITSMWHLRLQAVQPSFRAREPILSLSRAMLPLVAPSECNKNLGKLWLQSSKLARKSAYGWSASLPSNTHLPQYCIEHAKLLWHKGESHRALQTLQRGVSEYFSSSDSLDCEQRRTRAKVMLLVAKLMEESSSFDSNMVLRQYKEVVSYMNDWEDSHFYCAKYYDKLMTTLLGDNRSVGKSHHLYYIMHHYGQALCYGTTHIYEPLTKLLTVWLDYGTNAAKLEKQGKPQSQEDIQRLLDVMSNLRNKLPAHIFYVAFSQLTSRICHPHEPTYSELKEILVKVIQNFPQRALWAMMAISKSSYEQRATRCQEIFKRVTYKDPSLLKMVSDTTKLTNQLLQLCNKPVSNVQPLSINTHFKSLKKLVEEPSFSEIMLPLQKFLTATLPQRKNTVFGSQAKHNPFPLSTVHIVGFNDQVEILSSLQRPKKVSIRASDGTSHTFLCKPKDDLRKDARLTEFAAIVNKCLDRDAESGRRHLRIRTYAVVPLNEECGLIEWVNNTVVFRHIVLPIYKARKLHTTGMQLKSWQCLVSDPLQKKLDIFRNKLLPRHPPVFHEWFLSTFPDPSTWYNARLAYARSLAVMSMVGYILGLGDRHGENILFDSKSGEAMHVDFNCLFNKGQTLEVPEIVPFRLTHNLVNAMGPTKYEGFFRRACEVTMNVLREQREPLMSVLKTFIHDPLVEWSRRGRSSSSSSADTNEKALSHVNDIDKRLRGIIAKNKGLPLSIEGHVHYLIQEATSEENLCQMYIGWAPFM</sequence>
<dbReference type="PANTHER" id="PTHR11139">
    <property type="entry name" value="ATAXIA TELANGIECTASIA MUTATED ATM -RELATED"/>
    <property type="match status" value="1"/>
</dbReference>
<dbReference type="GO" id="GO:0004674">
    <property type="term" value="F:protein serine/threonine kinase activity"/>
    <property type="evidence" value="ECO:0007669"/>
    <property type="project" value="UniProtKB-KW"/>
</dbReference>
<dbReference type="FunFam" id="1.10.1070.11:FF:000009">
    <property type="entry name" value="Putative serine/threonine-protein kinase ATR"/>
    <property type="match status" value="1"/>
</dbReference>
<dbReference type="InterPro" id="IPR011009">
    <property type="entry name" value="Kinase-like_dom_sf"/>
</dbReference>
<evidence type="ECO:0000256" key="12">
    <source>
        <dbReference type="ARBA" id="ARBA00024420"/>
    </source>
</evidence>
<evidence type="ECO:0000256" key="6">
    <source>
        <dbReference type="ARBA" id="ARBA00022741"/>
    </source>
</evidence>
<dbReference type="InterPro" id="IPR057564">
    <property type="entry name" value="HEAT_ATR"/>
</dbReference>
<organism evidence="16 17">
    <name type="scientific">Ciona savignyi</name>
    <name type="common">Pacific transparent sea squirt</name>
    <dbReference type="NCBI Taxonomy" id="51511"/>
    <lineage>
        <taxon>Eukaryota</taxon>
        <taxon>Metazoa</taxon>
        <taxon>Chordata</taxon>
        <taxon>Tunicata</taxon>
        <taxon>Ascidiacea</taxon>
        <taxon>Phlebobranchia</taxon>
        <taxon>Cionidae</taxon>
        <taxon>Ciona</taxon>
    </lineage>
</organism>
<dbReference type="GO" id="GO:0000723">
    <property type="term" value="P:telomere maintenance"/>
    <property type="evidence" value="ECO:0007669"/>
    <property type="project" value="TreeGrafter"/>
</dbReference>
<keyword evidence="4" id="KW-0723">Serine/threonine-protein kinase</keyword>
<dbReference type="PROSITE" id="PS00916">
    <property type="entry name" value="PI3_4_KINASE_2"/>
    <property type="match status" value="1"/>
</dbReference>
<reference evidence="16" key="2">
    <citation type="submission" date="2025-08" db="UniProtKB">
        <authorList>
            <consortium name="Ensembl"/>
        </authorList>
    </citation>
    <scope>IDENTIFICATION</scope>
</reference>
<keyword evidence="17" id="KW-1185">Reference proteome</keyword>
<dbReference type="Gene3D" id="1.10.1070.11">
    <property type="entry name" value="Phosphatidylinositol 3-/4-kinase, catalytic domain"/>
    <property type="match status" value="1"/>
</dbReference>
<dbReference type="GO" id="GO:0000077">
    <property type="term" value="P:DNA damage checkpoint signaling"/>
    <property type="evidence" value="ECO:0007669"/>
    <property type="project" value="TreeGrafter"/>
</dbReference>
<accession>H2ZM58</accession>
<dbReference type="PROSITE" id="PS51189">
    <property type="entry name" value="FAT"/>
    <property type="match status" value="1"/>
</dbReference>
<dbReference type="Pfam" id="PF23593">
    <property type="entry name" value="HEAT_ATR"/>
    <property type="match status" value="1"/>
</dbReference>
<dbReference type="InterPro" id="IPR011990">
    <property type="entry name" value="TPR-like_helical_dom_sf"/>
</dbReference>
<proteinExistence type="inferred from homology"/>
<dbReference type="InterPro" id="IPR003151">
    <property type="entry name" value="PIK-rel_kinase_FAT"/>
</dbReference>
<dbReference type="GO" id="GO:0006281">
    <property type="term" value="P:DNA repair"/>
    <property type="evidence" value="ECO:0007669"/>
    <property type="project" value="UniProtKB-KW"/>
</dbReference>
<dbReference type="SMART" id="SM01343">
    <property type="entry name" value="FATC"/>
    <property type="match status" value="1"/>
</dbReference>
<dbReference type="FunFam" id="3.30.1010.10:FF:000011">
    <property type="entry name" value="serine/threonine-protein kinase ATR"/>
    <property type="match status" value="1"/>
</dbReference>
<dbReference type="CDD" id="cd00892">
    <property type="entry name" value="PIKKc_ATR"/>
    <property type="match status" value="1"/>
</dbReference>
<keyword evidence="7" id="KW-0227">DNA damage</keyword>
<dbReference type="SUPFAM" id="SSF56112">
    <property type="entry name" value="Protein kinase-like (PK-like)"/>
    <property type="match status" value="1"/>
</dbReference>
<dbReference type="OMA" id="DEQKYER"/>
<reference evidence="16" key="3">
    <citation type="submission" date="2025-09" db="UniProtKB">
        <authorList>
            <consortium name="Ensembl"/>
        </authorList>
    </citation>
    <scope>IDENTIFICATION</scope>
</reference>
<evidence type="ECO:0000259" key="15">
    <source>
        <dbReference type="PROSITE" id="PS51190"/>
    </source>
</evidence>
<evidence type="ECO:0000256" key="11">
    <source>
        <dbReference type="ARBA" id="ARBA00023242"/>
    </source>
</evidence>
<dbReference type="Gene3D" id="1.25.40.10">
    <property type="entry name" value="Tetratricopeptide repeat domain"/>
    <property type="match status" value="1"/>
</dbReference>
<dbReference type="AlphaFoldDB" id="H2ZM58"/>
<dbReference type="Proteomes" id="UP000007875">
    <property type="component" value="Unassembled WGS sequence"/>
</dbReference>
<dbReference type="InParanoid" id="H2ZM58"/>
<keyword evidence="6" id="KW-0547">Nucleotide-binding</keyword>
<dbReference type="SMART" id="SM00146">
    <property type="entry name" value="PI3Kc"/>
    <property type="match status" value="1"/>
</dbReference>
<evidence type="ECO:0000256" key="5">
    <source>
        <dbReference type="ARBA" id="ARBA00022679"/>
    </source>
</evidence>
<evidence type="ECO:0000313" key="17">
    <source>
        <dbReference type="Proteomes" id="UP000007875"/>
    </source>
</evidence>
<evidence type="ECO:0000313" key="16">
    <source>
        <dbReference type="Ensembl" id="ENSCSAVP00000018674.1"/>
    </source>
</evidence>
<evidence type="ECO:0000256" key="3">
    <source>
        <dbReference type="ARBA" id="ARBA00012513"/>
    </source>
</evidence>
<dbReference type="InterPro" id="IPR000403">
    <property type="entry name" value="PI3/4_kinase_cat_dom"/>
</dbReference>
<dbReference type="Pfam" id="PF02260">
    <property type="entry name" value="FATC"/>
    <property type="match status" value="1"/>
</dbReference>
<keyword evidence="9" id="KW-0067">ATP-binding</keyword>
<comment type="similarity">
    <text evidence="2">Belongs to the PI3/PI4-kinase family. ATM subfamily.</text>
</comment>
<evidence type="ECO:0000256" key="4">
    <source>
        <dbReference type="ARBA" id="ARBA00022527"/>
    </source>
</evidence>
<dbReference type="PROSITE" id="PS50290">
    <property type="entry name" value="PI3_4_KINASE_3"/>
    <property type="match status" value="1"/>
</dbReference>
<dbReference type="GO" id="GO:0005694">
    <property type="term" value="C:chromosome"/>
    <property type="evidence" value="ECO:0007669"/>
    <property type="project" value="TreeGrafter"/>
</dbReference>
<dbReference type="STRING" id="51511.ENSCSAVP00000018674"/>
<dbReference type="eggNOG" id="KOG0890">
    <property type="taxonomic scope" value="Eukaryota"/>
</dbReference>
<protein>
    <recommendedName>
        <fullName evidence="12">Serine/threonine-protein kinase ATR</fullName>
        <ecNumber evidence="3">2.7.11.1</ecNumber>
    </recommendedName>
</protein>
<keyword evidence="10" id="KW-0234">DNA repair</keyword>
<dbReference type="HOGENOM" id="CLU_000178_3_0_1"/>
<feature type="domain" description="FAT" evidence="14">
    <location>
        <begin position="1"/>
        <end position="495"/>
    </location>
</feature>
<evidence type="ECO:0000259" key="14">
    <source>
        <dbReference type="PROSITE" id="PS51189"/>
    </source>
</evidence>
<reference evidence="17" key="1">
    <citation type="submission" date="2003-08" db="EMBL/GenBank/DDBJ databases">
        <authorList>
            <person name="Birren B."/>
            <person name="Nusbaum C."/>
            <person name="Abebe A."/>
            <person name="Abouelleil A."/>
            <person name="Adekoya E."/>
            <person name="Ait-zahra M."/>
            <person name="Allen N."/>
            <person name="Allen T."/>
            <person name="An P."/>
            <person name="Anderson M."/>
            <person name="Anderson S."/>
            <person name="Arachchi H."/>
            <person name="Armbruster J."/>
            <person name="Bachantsang P."/>
            <person name="Baldwin J."/>
            <person name="Barry A."/>
            <person name="Bayul T."/>
            <person name="Blitshsteyn B."/>
            <person name="Bloom T."/>
            <person name="Blye J."/>
            <person name="Boguslavskiy L."/>
            <person name="Borowsky M."/>
            <person name="Boukhgalter B."/>
            <person name="Brunache A."/>
            <person name="Butler J."/>
            <person name="Calixte N."/>
            <person name="Calvo S."/>
            <person name="Camarata J."/>
            <person name="Campo K."/>
            <person name="Chang J."/>
            <person name="Cheshatsang Y."/>
            <person name="Citroen M."/>
            <person name="Collymore A."/>
            <person name="Considine T."/>
            <person name="Cook A."/>
            <person name="Cooke P."/>
            <person name="Corum B."/>
            <person name="Cuomo C."/>
            <person name="David R."/>
            <person name="Dawoe T."/>
            <person name="Degray S."/>
            <person name="Dodge S."/>
            <person name="Dooley K."/>
            <person name="Dorje P."/>
            <person name="Dorjee K."/>
            <person name="Dorris L."/>
            <person name="Duffey N."/>
            <person name="Dupes A."/>
            <person name="Elkins T."/>
            <person name="Engels R."/>
            <person name="Erickson J."/>
            <person name="Farina A."/>
            <person name="Faro S."/>
            <person name="Ferreira P."/>
            <person name="Fischer H."/>
            <person name="Fitzgerald M."/>
            <person name="Foley K."/>
            <person name="Gage D."/>
            <person name="Galagan J."/>
            <person name="Gearin G."/>
            <person name="Gnerre S."/>
            <person name="Gnirke A."/>
            <person name="Goyette A."/>
            <person name="Graham J."/>
            <person name="Grandbois E."/>
            <person name="Gyaltsen K."/>
            <person name="Hafez N."/>
            <person name="Hagopian D."/>
            <person name="Hagos B."/>
            <person name="Hall J."/>
            <person name="Hatcher B."/>
            <person name="Heller A."/>
            <person name="Higgins H."/>
            <person name="Honan T."/>
            <person name="Horn A."/>
            <person name="Houde N."/>
            <person name="Hughes L."/>
            <person name="Hulme W."/>
            <person name="Husby E."/>
            <person name="Iliev I."/>
            <person name="Jaffe D."/>
            <person name="Jones C."/>
            <person name="Kamal M."/>
            <person name="Kamat A."/>
            <person name="Kamvysselis M."/>
            <person name="Karlsson E."/>
            <person name="Kells C."/>
            <person name="Kieu A."/>
            <person name="Kisner P."/>
            <person name="Kodira C."/>
            <person name="Kulbokas E."/>
            <person name="Labutti K."/>
            <person name="Lama D."/>
            <person name="Landers T."/>
            <person name="Leger J."/>
            <person name="Levine S."/>
            <person name="Lewis D."/>
            <person name="Lewis T."/>
            <person name="Lindblad-toh K."/>
            <person name="Liu X."/>
            <person name="Lokyitsang T."/>
            <person name="Lokyitsang Y."/>
            <person name="Lucien O."/>
            <person name="Lui A."/>
            <person name="Ma L.J."/>
            <person name="Mabbitt R."/>
            <person name="Macdonald J."/>
            <person name="Maclean C."/>
            <person name="Major J."/>
            <person name="Manning J."/>
            <person name="Marabella R."/>
            <person name="Maru K."/>
            <person name="Matthews C."/>
            <person name="Mauceli E."/>
            <person name="Mccarthy M."/>
            <person name="Mcdonough S."/>
            <person name="Mcghee T."/>
            <person name="Meldrim J."/>
            <person name="Meneus L."/>
            <person name="Mesirov J."/>
            <person name="Mihalev A."/>
            <person name="Mihova T."/>
            <person name="Mikkelsen T."/>
            <person name="Mlenga V."/>
            <person name="Moru K."/>
            <person name="Mozes J."/>
            <person name="Mulrain L."/>
            <person name="Munson G."/>
            <person name="Naylor J."/>
            <person name="Newes C."/>
            <person name="Nguyen C."/>
            <person name="Nguyen N."/>
            <person name="Nguyen T."/>
            <person name="Nicol R."/>
            <person name="Nielsen C."/>
            <person name="Nizzari M."/>
            <person name="Norbu C."/>
            <person name="Norbu N."/>
            <person name="O'donnell P."/>
            <person name="Okoawo O."/>
            <person name="O'leary S."/>
            <person name="Omotosho B."/>
            <person name="O'neill K."/>
            <person name="Osman S."/>
            <person name="Parker S."/>
            <person name="Perrin D."/>
            <person name="Phunkhang P."/>
            <person name="Piqani B."/>
            <person name="Purcell S."/>
            <person name="Rachupka T."/>
            <person name="Ramasamy U."/>
            <person name="Rameau R."/>
            <person name="Ray V."/>
            <person name="Raymond C."/>
            <person name="Retta R."/>
            <person name="Richardson S."/>
            <person name="Rise C."/>
            <person name="Rodriguez J."/>
            <person name="Rogers J."/>
            <person name="Rogov P."/>
            <person name="Rutman M."/>
            <person name="Schupbach R."/>
            <person name="Seaman C."/>
            <person name="Settipalli S."/>
            <person name="Sharpe T."/>
            <person name="Sheridan J."/>
            <person name="Sherpa N."/>
            <person name="Shi J."/>
            <person name="Smirnov S."/>
            <person name="Smith C."/>
            <person name="Sougnez C."/>
            <person name="Spencer B."/>
            <person name="Stalker J."/>
            <person name="Stange-thomann N."/>
            <person name="Stavropoulos S."/>
            <person name="Stetson K."/>
            <person name="Stone C."/>
            <person name="Stone S."/>
            <person name="Stubbs M."/>
            <person name="Talamas J."/>
            <person name="Tchuinga P."/>
            <person name="Tenzing P."/>
            <person name="Tesfaye S."/>
            <person name="Theodore J."/>
            <person name="Thoulutsang Y."/>
            <person name="Topham K."/>
            <person name="Towey S."/>
            <person name="Tsamla T."/>
            <person name="Tsomo N."/>
            <person name="Vallee D."/>
            <person name="Vassiliev H."/>
            <person name="Venkataraman V."/>
            <person name="Vinson J."/>
            <person name="Vo A."/>
            <person name="Wade C."/>
            <person name="Wang S."/>
            <person name="Wangchuk T."/>
            <person name="Wangdi T."/>
            <person name="Whittaker C."/>
            <person name="Wilkinson J."/>
            <person name="Wu Y."/>
            <person name="Wyman D."/>
            <person name="Yadav S."/>
            <person name="Yang S."/>
            <person name="Yang X."/>
            <person name="Yeager S."/>
            <person name="Yee E."/>
            <person name="Young G."/>
            <person name="Zainoun J."/>
            <person name="Zembeck L."/>
            <person name="Zimmer A."/>
            <person name="Zody M."/>
            <person name="Lander E."/>
        </authorList>
    </citation>
    <scope>NUCLEOTIDE SEQUENCE [LARGE SCALE GENOMIC DNA]</scope>
</reference>
<dbReference type="Ensembl" id="ENSCSAVT00000018878.1">
    <property type="protein sequence ID" value="ENSCSAVP00000018674.1"/>
    <property type="gene ID" value="ENSCSAVG00000010972.1"/>
</dbReference>
<dbReference type="PANTHER" id="PTHR11139:SF69">
    <property type="entry name" value="SERINE_THREONINE-PROTEIN KINASE ATR"/>
    <property type="match status" value="1"/>
</dbReference>
<dbReference type="SUPFAM" id="SSF48452">
    <property type="entry name" value="TPR-like"/>
    <property type="match status" value="1"/>
</dbReference>
<evidence type="ECO:0000256" key="9">
    <source>
        <dbReference type="ARBA" id="ARBA00022840"/>
    </source>
</evidence>
<dbReference type="InterPro" id="IPR050517">
    <property type="entry name" value="DDR_Repair_Kinase"/>
</dbReference>
<feature type="domain" description="FATC" evidence="15">
    <location>
        <begin position="914"/>
        <end position="946"/>
    </location>
</feature>
<keyword evidence="8" id="KW-0418">Kinase</keyword>
<dbReference type="GeneTree" id="ENSGT00940000155714"/>
<dbReference type="GO" id="GO:0005634">
    <property type="term" value="C:nucleus"/>
    <property type="evidence" value="ECO:0007669"/>
    <property type="project" value="UniProtKB-SubCell"/>
</dbReference>
<evidence type="ECO:0000256" key="8">
    <source>
        <dbReference type="ARBA" id="ARBA00022777"/>
    </source>
</evidence>
<evidence type="ECO:0000259" key="13">
    <source>
        <dbReference type="PROSITE" id="PS50290"/>
    </source>
</evidence>
<dbReference type="Gene3D" id="3.30.1010.10">
    <property type="entry name" value="Phosphatidylinositol 3-kinase Catalytic Subunit, Chain A, domain 4"/>
    <property type="match status" value="1"/>
</dbReference>
<feature type="domain" description="PI3K/PI4K catalytic" evidence="13">
    <location>
        <begin position="606"/>
        <end position="915"/>
    </location>
</feature>